<dbReference type="InterPro" id="IPR051679">
    <property type="entry name" value="DASS-Related_Transporters"/>
</dbReference>
<evidence type="ECO:0000313" key="8">
    <source>
        <dbReference type="Proteomes" id="UP001179181"/>
    </source>
</evidence>
<feature type="transmembrane region" description="Helical" evidence="6">
    <location>
        <begin position="177"/>
        <end position="201"/>
    </location>
</feature>
<comment type="subcellular location">
    <subcellularLocation>
        <location evidence="1">Cell membrane</location>
        <topology evidence="1">Multi-pass membrane protein</topology>
    </subcellularLocation>
</comment>
<accession>A0ABX0URB6</accession>
<evidence type="ECO:0000256" key="1">
    <source>
        <dbReference type="ARBA" id="ARBA00004651"/>
    </source>
</evidence>
<evidence type="ECO:0000256" key="6">
    <source>
        <dbReference type="SAM" id="Phobius"/>
    </source>
</evidence>
<proteinExistence type="predicted"/>
<organism evidence="7 8">
    <name type="scientific">Dyadobacter arcticus</name>
    <dbReference type="NCBI Taxonomy" id="1078754"/>
    <lineage>
        <taxon>Bacteria</taxon>
        <taxon>Pseudomonadati</taxon>
        <taxon>Bacteroidota</taxon>
        <taxon>Cytophagia</taxon>
        <taxon>Cytophagales</taxon>
        <taxon>Spirosomataceae</taxon>
        <taxon>Dyadobacter</taxon>
    </lineage>
</organism>
<feature type="transmembrane region" description="Helical" evidence="6">
    <location>
        <begin position="152"/>
        <end position="171"/>
    </location>
</feature>
<feature type="transmembrane region" description="Helical" evidence="6">
    <location>
        <begin position="233"/>
        <end position="252"/>
    </location>
</feature>
<feature type="transmembrane region" description="Helical" evidence="6">
    <location>
        <begin position="474"/>
        <end position="496"/>
    </location>
</feature>
<evidence type="ECO:0000313" key="7">
    <source>
        <dbReference type="EMBL" id="NIJ54205.1"/>
    </source>
</evidence>
<feature type="transmembrane region" description="Helical" evidence="6">
    <location>
        <begin position="420"/>
        <end position="438"/>
    </location>
</feature>
<keyword evidence="5 6" id="KW-0472">Membrane</keyword>
<evidence type="ECO:0000256" key="3">
    <source>
        <dbReference type="ARBA" id="ARBA00022692"/>
    </source>
</evidence>
<dbReference type="EMBL" id="JAASQJ010000003">
    <property type="protein sequence ID" value="NIJ54205.1"/>
    <property type="molecule type" value="Genomic_DNA"/>
</dbReference>
<feature type="transmembrane region" description="Helical" evidence="6">
    <location>
        <begin position="12"/>
        <end position="29"/>
    </location>
</feature>
<gene>
    <name evidence="7" type="ORF">FHS68_003387</name>
</gene>
<feature type="transmembrane region" description="Helical" evidence="6">
    <location>
        <begin position="325"/>
        <end position="341"/>
    </location>
</feature>
<feature type="transmembrane region" description="Helical" evidence="6">
    <location>
        <begin position="393"/>
        <end position="413"/>
    </location>
</feature>
<keyword evidence="4 6" id="KW-1133">Transmembrane helix</keyword>
<feature type="transmembrane region" description="Helical" evidence="6">
    <location>
        <begin position="444"/>
        <end position="462"/>
    </location>
</feature>
<sequence>MFKLKSVPQPLSILMVAIVLAAISTWLMPAGQYNKLSMVDNKSFSMTGANGDTLLPLTQKTLDQLGLRISVNKFINGEVLKPVSVPNTYRQEASNPQGFIKVIQAPIKGIYDSIDIIMFILVMGGFVYVFNETQAIEKGIASLSHAMRGREPVLIVALTILFAFCRASYGMDEEALMFYPILVPVFLAAGYDLLVPFAVIFGGNTVGGISAFSNPFSTIIASNAAGISWKDGIYERLILFTLTTALFTWYLLRYAAKVKKDPSTSLVLKIDGVVKPPYEVHISNQDVAEQLGLKTKMLLLIFLGAFLAMIYGTMFLQWWTLELSALLFGASLLVGFLARINEKIFITQFVKGAESLLSVAFIVGVARGVTIVLNDGHVSDSILFYMSGLVTHVPPVIFILLLFVFFFFFSLFITSTSGMAVLTMPIMGTLAVLINIPGSEIVNAYLYGMNLMLFISPTAMLLPSLALVNVSLKVWIRFIMPLLYVLLLICAVYLVVNMYL</sequence>
<evidence type="ECO:0000256" key="4">
    <source>
        <dbReference type="ARBA" id="ARBA00022989"/>
    </source>
</evidence>
<evidence type="ECO:0000256" key="2">
    <source>
        <dbReference type="ARBA" id="ARBA00022475"/>
    </source>
</evidence>
<dbReference type="InterPro" id="IPR018385">
    <property type="entry name" value="C4_dicarb_anaerob_car-like"/>
</dbReference>
<dbReference type="PANTHER" id="PTHR43652:SF6">
    <property type="entry name" value="ARGININE REPRESSOR"/>
    <property type="match status" value="1"/>
</dbReference>
<feature type="transmembrane region" description="Helical" evidence="6">
    <location>
        <begin position="353"/>
        <end position="373"/>
    </location>
</feature>
<protein>
    <submittedName>
        <fullName evidence="7">Ion transporter superfamily protein YfcC</fullName>
    </submittedName>
</protein>
<keyword evidence="8" id="KW-1185">Reference proteome</keyword>
<feature type="transmembrane region" description="Helical" evidence="6">
    <location>
        <begin position="298"/>
        <end position="319"/>
    </location>
</feature>
<dbReference type="Proteomes" id="UP001179181">
    <property type="component" value="Unassembled WGS sequence"/>
</dbReference>
<dbReference type="Pfam" id="PF03606">
    <property type="entry name" value="DcuC"/>
    <property type="match status" value="1"/>
</dbReference>
<feature type="transmembrane region" description="Helical" evidence="6">
    <location>
        <begin position="110"/>
        <end position="131"/>
    </location>
</feature>
<comment type="caution">
    <text evidence="7">The sequence shown here is derived from an EMBL/GenBank/DDBJ whole genome shotgun (WGS) entry which is preliminary data.</text>
</comment>
<keyword evidence="3 6" id="KW-0812">Transmembrane</keyword>
<dbReference type="PANTHER" id="PTHR43652">
    <property type="entry name" value="BASIC AMINO ACID ANTIPORTER YFCC-RELATED"/>
    <property type="match status" value="1"/>
</dbReference>
<evidence type="ECO:0000256" key="5">
    <source>
        <dbReference type="ARBA" id="ARBA00023136"/>
    </source>
</evidence>
<reference evidence="7 8" key="1">
    <citation type="submission" date="2020-03" db="EMBL/GenBank/DDBJ databases">
        <title>Genomic Encyclopedia of Type Strains, Phase IV (KMG-IV): sequencing the most valuable type-strain genomes for metagenomic binning, comparative biology and taxonomic classification.</title>
        <authorList>
            <person name="Goeker M."/>
        </authorList>
    </citation>
    <scope>NUCLEOTIDE SEQUENCE [LARGE SCALE GENOMIC DNA]</scope>
    <source>
        <strain evidence="7 8">DSM 102865</strain>
    </source>
</reference>
<feature type="transmembrane region" description="Helical" evidence="6">
    <location>
        <begin position="208"/>
        <end position="227"/>
    </location>
</feature>
<dbReference type="RefSeq" id="WP_167272046.1">
    <property type="nucleotide sequence ID" value="NZ_JAASQJ010000003.1"/>
</dbReference>
<name>A0ABX0URB6_9BACT</name>
<keyword evidence="2" id="KW-1003">Cell membrane</keyword>